<dbReference type="InterPro" id="IPR000644">
    <property type="entry name" value="CBS_dom"/>
</dbReference>
<dbReference type="SMART" id="SM00116">
    <property type="entry name" value="CBS"/>
    <property type="match status" value="2"/>
</dbReference>
<comment type="caution">
    <text evidence="5">The sequence shown here is derived from an EMBL/GenBank/DDBJ whole genome shotgun (WGS) entry which is preliminary data.</text>
</comment>
<dbReference type="Gene3D" id="3.10.580.10">
    <property type="entry name" value="CBS-domain"/>
    <property type="match status" value="1"/>
</dbReference>
<evidence type="ECO:0000313" key="5">
    <source>
        <dbReference type="EMBL" id="OGF57173.1"/>
    </source>
</evidence>
<feature type="domain" description="CBS" evidence="3">
    <location>
        <begin position="7"/>
        <end position="63"/>
    </location>
</feature>
<organism evidence="5 6">
    <name type="scientific">Fraserbacteria sp. (strain RBG_16_55_9)</name>
    <dbReference type="NCBI Taxonomy" id="1817864"/>
    <lineage>
        <taxon>Bacteria</taxon>
        <taxon>Candidatus Fraseribacteriota</taxon>
    </lineage>
</organism>
<evidence type="ECO:0000259" key="3">
    <source>
        <dbReference type="PROSITE" id="PS51371"/>
    </source>
</evidence>
<dbReference type="Pfam" id="PF22190">
    <property type="entry name" value="TTHA0829-like_ACT"/>
    <property type="match status" value="1"/>
</dbReference>
<feature type="domain" description="ACT" evidence="4">
    <location>
        <begin position="145"/>
        <end position="217"/>
    </location>
</feature>
<evidence type="ECO:0000256" key="1">
    <source>
        <dbReference type="ARBA" id="ARBA00023122"/>
    </source>
</evidence>
<dbReference type="STRING" id="1817864.A2Z21_03190"/>
<dbReference type="Pfam" id="PF00571">
    <property type="entry name" value="CBS"/>
    <property type="match status" value="2"/>
</dbReference>
<dbReference type="Gene3D" id="3.30.70.260">
    <property type="match status" value="1"/>
</dbReference>
<evidence type="ECO:0000259" key="4">
    <source>
        <dbReference type="PROSITE" id="PS51671"/>
    </source>
</evidence>
<dbReference type="InterPro" id="IPR045865">
    <property type="entry name" value="ACT-like_dom_sf"/>
</dbReference>
<keyword evidence="1 2" id="KW-0129">CBS domain</keyword>
<accession>A0A1F5V181</accession>
<sequence>MFVQMWMTKDVITAPPEMPILEARDMMKQSMVRRLPALSKKGKLVGLITQGDIQEAGPSGATSLSIWELNYLLARITVEEIMTPVDNLITVSPDETIEQAALLMRRHKVGGLPVLEKGKLVGIITESDIFGVLVEVMGIGRDGTRLTVELEDRPGALAEALDVIKSYEVNVLSVVTCDKCPHEEDHVLVVIRVDHYDWRPIVKDLKGKGIKVLDART</sequence>
<reference evidence="5 6" key="1">
    <citation type="journal article" date="2016" name="Nat. Commun.">
        <title>Thousands of microbial genomes shed light on interconnected biogeochemical processes in an aquifer system.</title>
        <authorList>
            <person name="Anantharaman K."/>
            <person name="Brown C.T."/>
            <person name="Hug L.A."/>
            <person name="Sharon I."/>
            <person name="Castelle C.J."/>
            <person name="Probst A.J."/>
            <person name="Thomas B.C."/>
            <person name="Singh A."/>
            <person name="Wilkins M.J."/>
            <person name="Karaoz U."/>
            <person name="Brodie E.L."/>
            <person name="Williams K.H."/>
            <person name="Hubbard S.S."/>
            <person name="Banfield J.F."/>
        </authorList>
    </citation>
    <scope>NUCLEOTIDE SEQUENCE [LARGE SCALE GENOMIC DNA]</scope>
    <source>
        <strain evidence="6">RBG_16_55_9</strain>
    </source>
</reference>
<evidence type="ECO:0008006" key="7">
    <source>
        <dbReference type="Google" id="ProtNLM"/>
    </source>
</evidence>
<evidence type="ECO:0000313" key="6">
    <source>
        <dbReference type="Proteomes" id="UP000179157"/>
    </source>
</evidence>
<dbReference type="InterPro" id="IPR002912">
    <property type="entry name" value="ACT_dom"/>
</dbReference>
<name>A0A1F5V181_FRAXR</name>
<dbReference type="PROSITE" id="PS51671">
    <property type="entry name" value="ACT"/>
    <property type="match status" value="1"/>
</dbReference>
<dbReference type="PANTHER" id="PTHR43080:SF2">
    <property type="entry name" value="CBS DOMAIN-CONTAINING PROTEIN"/>
    <property type="match status" value="1"/>
</dbReference>
<dbReference type="CDD" id="cd04584">
    <property type="entry name" value="CBS_pair_AcuB_like"/>
    <property type="match status" value="1"/>
</dbReference>
<dbReference type="InterPro" id="IPR046342">
    <property type="entry name" value="CBS_dom_sf"/>
</dbReference>
<gene>
    <name evidence="5" type="ORF">A2Z21_03190</name>
</gene>
<dbReference type="Proteomes" id="UP000179157">
    <property type="component" value="Unassembled WGS sequence"/>
</dbReference>
<dbReference type="AlphaFoldDB" id="A0A1F5V181"/>
<evidence type="ECO:0000256" key="2">
    <source>
        <dbReference type="PROSITE-ProRule" id="PRU00703"/>
    </source>
</evidence>
<dbReference type="SUPFAM" id="SSF54631">
    <property type="entry name" value="CBS-domain pair"/>
    <property type="match status" value="1"/>
</dbReference>
<dbReference type="PANTHER" id="PTHR43080">
    <property type="entry name" value="CBS DOMAIN-CONTAINING PROTEIN CBSX3, MITOCHONDRIAL"/>
    <property type="match status" value="1"/>
</dbReference>
<dbReference type="EMBL" id="MFGX01000017">
    <property type="protein sequence ID" value="OGF57173.1"/>
    <property type="molecule type" value="Genomic_DNA"/>
</dbReference>
<dbReference type="PROSITE" id="PS51371">
    <property type="entry name" value="CBS"/>
    <property type="match status" value="2"/>
</dbReference>
<proteinExistence type="predicted"/>
<dbReference type="SUPFAM" id="SSF55021">
    <property type="entry name" value="ACT-like"/>
    <property type="match status" value="1"/>
</dbReference>
<dbReference type="InterPro" id="IPR051257">
    <property type="entry name" value="Diverse_CBS-Domain"/>
</dbReference>
<feature type="domain" description="CBS" evidence="3">
    <location>
        <begin position="82"/>
        <end position="143"/>
    </location>
</feature>
<protein>
    <recommendedName>
        <fullName evidence="7">Acetoin dehydrogenase</fullName>
    </recommendedName>
</protein>